<protein>
    <submittedName>
        <fullName evidence="1">Uncharacterized protein</fullName>
    </submittedName>
</protein>
<gene>
    <name evidence="1" type="ORF">ACFQZ8_21130</name>
</gene>
<dbReference type="EMBL" id="JBHTHM010001340">
    <property type="protein sequence ID" value="MFD0786411.1"/>
    <property type="molecule type" value="Genomic_DNA"/>
</dbReference>
<proteinExistence type="predicted"/>
<sequence>MEITEQQVEEVAAPELAEKDRVRWKAPWEPTERTGTVIQVRDGMVWIQQDDADSTWVTGVECVTKIEPERAVDHLDCRGFDNQEFYWHCYTHEVYRQEF</sequence>
<dbReference type="Proteomes" id="UP001597053">
    <property type="component" value="Unassembled WGS sequence"/>
</dbReference>
<evidence type="ECO:0000313" key="1">
    <source>
        <dbReference type="EMBL" id="MFD0786411.1"/>
    </source>
</evidence>
<evidence type="ECO:0000313" key="2">
    <source>
        <dbReference type="Proteomes" id="UP001597053"/>
    </source>
</evidence>
<organism evidence="1 2">
    <name type="scientific">Micromonospora azadirachtae</name>
    <dbReference type="NCBI Taxonomy" id="1970735"/>
    <lineage>
        <taxon>Bacteria</taxon>
        <taxon>Bacillati</taxon>
        <taxon>Actinomycetota</taxon>
        <taxon>Actinomycetes</taxon>
        <taxon>Micromonosporales</taxon>
        <taxon>Micromonosporaceae</taxon>
        <taxon>Micromonospora</taxon>
    </lineage>
</organism>
<keyword evidence="2" id="KW-1185">Reference proteome</keyword>
<reference evidence="2" key="1">
    <citation type="journal article" date="2019" name="Int. J. Syst. Evol. Microbiol.">
        <title>The Global Catalogue of Microorganisms (GCM) 10K type strain sequencing project: providing services to taxonomists for standard genome sequencing and annotation.</title>
        <authorList>
            <consortium name="The Broad Institute Genomics Platform"/>
            <consortium name="The Broad Institute Genome Sequencing Center for Infectious Disease"/>
            <person name="Wu L."/>
            <person name="Ma J."/>
        </authorList>
    </citation>
    <scope>NUCLEOTIDE SEQUENCE [LARGE SCALE GENOMIC DNA]</scope>
    <source>
        <strain evidence="2">JCM 32148</strain>
    </source>
</reference>
<accession>A0ABW3A735</accession>
<comment type="caution">
    <text evidence="1">The sequence shown here is derived from an EMBL/GenBank/DDBJ whole genome shotgun (WGS) entry which is preliminary data.</text>
</comment>
<name>A0ABW3A735_9ACTN</name>